<dbReference type="Pfam" id="PF13589">
    <property type="entry name" value="HATPase_c_3"/>
    <property type="match status" value="1"/>
</dbReference>
<proteinExistence type="predicted"/>
<dbReference type="AlphaFoldDB" id="A0A7L7KRQ3"/>
<dbReference type="RefSeq" id="WP_258877066.1">
    <property type="nucleotide sequence ID" value="NZ_CP048914.1"/>
</dbReference>
<dbReference type="Gene3D" id="3.30.565.10">
    <property type="entry name" value="Histidine kinase-like ATPase, C-terminal domain"/>
    <property type="match status" value="1"/>
</dbReference>
<accession>A0A7L7KRQ3</accession>
<dbReference type="KEGG" id="xcl:G4Z02_05765"/>
<evidence type="ECO:0008006" key="3">
    <source>
        <dbReference type="Google" id="ProtNLM"/>
    </source>
</evidence>
<reference evidence="1 2" key="1">
    <citation type="submission" date="2020-02" db="EMBL/GenBank/DDBJ databases">
        <authorList>
            <person name="Zheng R.K."/>
            <person name="Sun C.M."/>
        </authorList>
    </citation>
    <scope>NUCLEOTIDE SEQUENCE [LARGE SCALE GENOMIC DNA]</scope>
    <source>
        <strain evidence="2">zrk13</strain>
    </source>
</reference>
<keyword evidence="2" id="KW-1185">Reference proteome</keyword>
<dbReference type="EMBL" id="CP048914">
    <property type="protein sequence ID" value="QMS85275.1"/>
    <property type="molecule type" value="Genomic_DNA"/>
</dbReference>
<evidence type="ECO:0000313" key="2">
    <source>
        <dbReference type="Proteomes" id="UP000514720"/>
    </source>
</evidence>
<dbReference type="SUPFAM" id="SSF55874">
    <property type="entry name" value="ATPase domain of HSP90 chaperone/DNA topoisomerase II/histidine kinase"/>
    <property type="match status" value="1"/>
</dbReference>
<protein>
    <recommendedName>
        <fullName evidence="3">ATP-binding protein</fullName>
    </recommendedName>
</protein>
<organism evidence="1 2">
    <name type="scientific">Candidatus Xianfuyuplasma coldseepsis</name>
    <dbReference type="NCBI Taxonomy" id="2782163"/>
    <lineage>
        <taxon>Bacteria</taxon>
        <taxon>Bacillati</taxon>
        <taxon>Mycoplasmatota</taxon>
        <taxon>Mollicutes</taxon>
        <taxon>Candidatus Izemoplasmatales</taxon>
        <taxon>Candidatus Izemoplasmataceae</taxon>
        <taxon>Candidatus Xianfuyuplasma</taxon>
    </lineage>
</organism>
<gene>
    <name evidence="1" type="ORF">G4Z02_05765</name>
</gene>
<dbReference type="Proteomes" id="UP000514720">
    <property type="component" value="Chromosome"/>
</dbReference>
<name>A0A7L7KRQ3_9MOLU</name>
<dbReference type="InterPro" id="IPR036890">
    <property type="entry name" value="HATPase_C_sf"/>
</dbReference>
<evidence type="ECO:0000313" key="1">
    <source>
        <dbReference type="EMBL" id="QMS85275.1"/>
    </source>
</evidence>
<sequence>MKVNLQKAVNVLSNRKINFLQPLYETIVNSIEAGASDIKVIFDIEKTLDHTPNLVNSYTVIDNGEGFTQKNRDAFLELWTNNKIKLGAKGSGRFTWLNIFKHVEIESMVASEGCKVNIPFNINFDDSDLNVEDLSIEESKTVVRLYDIVERKRDIRVEANAELIKKAIIDHLLLKLVLLKEEGRHYVINLHLDDEELSISPNDIPDLKESDFTVDSDITNEVFDFQMHYEFFDDQKSEIKAFYCANFRTVKEINLSYLGINGSFPNNSSLTLLVTSEYFDERDDDSRNELPGLKGLKDPNLDNPVTLKMINTDLKDQLRHIIFQEYPELIEATKRELEKARDEAPHLAIYFETEDDIIGDKDVIIKNARKKFENSKSETRMKFQKILKKNNVPTDNFIEAINEVSTVAAAELAEYILYRDQITDALEKSLSDESKNESFIHNLFMPMKTDSFRGDDSYLQSNLWLLDDKFMTYYYAASDKTVNQIKNELGIETTVKADHRRRPDLTVYYNTDSEYRNAVVVEIKGVFASNDEKNKAITELPNNVVTLRQNIEKTGTIWSYIITDIDSYFAQTIENQDRYTLLFNKGSEYKVYYAYFERNDTHQYIVDIKTIVRDAKDRNVTFLDILKNRSN</sequence>